<evidence type="ECO:0000256" key="1">
    <source>
        <dbReference type="ARBA" id="ARBA00022806"/>
    </source>
</evidence>
<dbReference type="GO" id="GO:0016787">
    <property type="term" value="F:hydrolase activity"/>
    <property type="evidence" value="ECO:0007669"/>
    <property type="project" value="InterPro"/>
</dbReference>
<accession>A0A4T0M5V2</accession>
<name>A0A4T0M5V2_9BASI</name>
<sequence length="638" mass="71749">MRRYSNLADKIKLRPYQEAAITSVMDALTRPDNAKSRLGVSSPTGSGKTTMFVELAQRLKKPGKVLVLVNGIELARQAQQAFIRGWPDVSVDIDQGPNVASGDADVTIATFQTLIRPGKLDKYNPEDYKVVLVDEAHHAAAQSYVNILAHFDSRINGDQDGHQVPIVGFSATFSRHDSLALGKVFEEIVFHKDFLDMIKEQWLSNVTFTTIKTDIDLSQVKISERTNDYIVTSLSPILNTPSVRRVVLAAYLDKCSDRRSTLIFCADIKHLHNLTMDFRDAAIDARFIYSGTPAKEREKILNDFKSFKFPVLMNCAVLTEGADIPNIDCILLCRPTRSRNLFSQMIGRGMRVAEGKTECKIIDIAASLDKVGDISAAPSLEGLDLSLFDDINSETIENDVKDHLLEHSLFKEDPTTIVPHADHIIFTDYDDPRALFASLKNKHSENLYNLSRNAWVDCRGGYFVLSCQQSGEIRIEHIGSEYMRPVQIKANINPDGKYLATHKPANVPFRDAKAAGLSPFRRIVTLVKDVDFDMAIKASDKFANEKLMRGRSTLILRDAPWRKSPATNVQLNTLEKRLKGDLNEDMRKRLSKGDAADMITRLMNGYKRRAEKQQKQAMKEHKEAEKKRNKMVKVGPLL</sequence>
<dbReference type="EMBL" id="SPRC01000029">
    <property type="protein sequence ID" value="TIB78124.1"/>
    <property type="molecule type" value="Genomic_DNA"/>
</dbReference>
<feature type="domain" description="Helicase C-terminal" evidence="4">
    <location>
        <begin position="247"/>
        <end position="391"/>
    </location>
</feature>
<dbReference type="InterPro" id="IPR003593">
    <property type="entry name" value="AAA+_ATPase"/>
</dbReference>
<organism evidence="5 6">
    <name type="scientific">Wallemia mellicola</name>
    <dbReference type="NCBI Taxonomy" id="1708541"/>
    <lineage>
        <taxon>Eukaryota</taxon>
        <taxon>Fungi</taxon>
        <taxon>Dikarya</taxon>
        <taxon>Basidiomycota</taxon>
        <taxon>Wallemiomycotina</taxon>
        <taxon>Wallemiomycetes</taxon>
        <taxon>Wallemiales</taxon>
        <taxon>Wallemiaceae</taxon>
        <taxon>Wallemia</taxon>
    </lineage>
</organism>
<dbReference type="AlphaFoldDB" id="A0A4T0M5V2"/>
<evidence type="ECO:0000256" key="2">
    <source>
        <dbReference type="SAM" id="MobiDB-lite"/>
    </source>
</evidence>
<feature type="domain" description="Helicase ATP-binding" evidence="3">
    <location>
        <begin position="29"/>
        <end position="191"/>
    </location>
</feature>
<dbReference type="InterPro" id="IPR027417">
    <property type="entry name" value="P-loop_NTPase"/>
</dbReference>
<dbReference type="SMART" id="SM00382">
    <property type="entry name" value="AAA"/>
    <property type="match status" value="1"/>
</dbReference>
<dbReference type="SMART" id="SM00487">
    <property type="entry name" value="DEXDc"/>
    <property type="match status" value="1"/>
</dbReference>
<dbReference type="InterPro" id="IPR006935">
    <property type="entry name" value="Helicase/UvrB_N"/>
</dbReference>
<reference evidence="5 6" key="1">
    <citation type="submission" date="2019-03" db="EMBL/GenBank/DDBJ databases">
        <title>Sequencing 25 genomes of Wallemia mellicola.</title>
        <authorList>
            <person name="Gostincar C."/>
        </authorList>
    </citation>
    <scope>NUCLEOTIDE SEQUENCE [LARGE SCALE GENOMIC DNA]</scope>
    <source>
        <strain evidence="5 6">EXF-6152</strain>
    </source>
</reference>
<proteinExistence type="predicted"/>
<dbReference type="PANTHER" id="PTHR47396:SF1">
    <property type="entry name" value="ATP-DEPENDENT HELICASE IRC3-RELATED"/>
    <property type="match status" value="1"/>
</dbReference>
<dbReference type="Proteomes" id="UP000310685">
    <property type="component" value="Unassembled WGS sequence"/>
</dbReference>
<feature type="region of interest" description="Disordered" evidence="2">
    <location>
        <begin position="610"/>
        <end position="638"/>
    </location>
</feature>
<keyword evidence="1" id="KW-0347">Helicase</keyword>
<dbReference type="SMART" id="SM00490">
    <property type="entry name" value="HELICc"/>
    <property type="match status" value="1"/>
</dbReference>
<dbReference type="Pfam" id="PF00271">
    <property type="entry name" value="Helicase_C"/>
    <property type="match status" value="1"/>
</dbReference>
<dbReference type="Gene3D" id="3.40.50.300">
    <property type="entry name" value="P-loop containing nucleotide triphosphate hydrolases"/>
    <property type="match status" value="2"/>
</dbReference>
<dbReference type="GO" id="GO:0036121">
    <property type="term" value="F:double-stranded DNA helicase activity"/>
    <property type="evidence" value="ECO:0007669"/>
    <property type="project" value="TreeGrafter"/>
</dbReference>
<feature type="compositionally biased region" description="Basic and acidic residues" evidence="2">
    <location>
        <begin position="611"/>
        <end position="626"/>
    </location>
</feature>
<dbReference type="InterPro" id="IPR014001">
    <property type="entry name" value="Helicase_ATP-bd"/>
</dbReference>
<evidence type="ECO:0000259" key="3">
    <source>
        <dbReference type="PROSITE" id="PS51192"/>
    </source>
</evidence>
<dbReference type="PANTHER" id="PTHR47396">
    <property type="entry name" value="TYPE I RESTRICTION ENZYME ECOKI R PROTEIN"/>
    <property type="match status" value="1"/>
</dbReference>
<dbReference type="GO" id="GO:0000403">
    <property type="term" value="F:Y-form DNA binding"/>
    <property type="evidence" value="ECO:0007669"/>
    <property type="project" value="TreeGrafter"/>
</dbReference>
<dbReference type="GO" id="GO:0005524">
    <property type="term" value="F:ATP binding"/>
    <property type="evidence" value="ECO:0007669"/>
    <property type="project" value="InterPro"/>
</dbReference>
<dbReference type="CDD" id="cd18799">
    <property type="entry name" value="SF2_C_EcoAI-like"/>
    <property type="match status" value="1"/>
</dbReference>
<dbReference type="GO" id="GO:0032042">
    <property type="term" value="P:mitochondrial DNA metabolic process"/>
    <property type="evidence" value="ECO:0007669"/>
    <property type="project" value="TreeGrafter"/>
</dbReference>
<gene>
    <name evidence="5" type="ORF">E3Q22_02748</name>
</gene>
<dbReference type="Pfam" id="PF04851">
    <property type="entry name" value="ResIII"/>
    <property type="match status" value="1"/>
</dbReference>
<dbReference type="SUPFAM" id="SSF52540">
    <property type="entry name" value="P-loop containing nucleoside triphosphate hydrolases"/>
    <property type="match status" value="1"/>
</dbReference>
<evidence type="ECO:0000313" key="6">
    <source>
        <dbReference type="Proteomes" id="UP000310685"/>
    </source>
</evidence>
<evidence type="ECO:0000259" key="4">
    <source>
        <dbReference type="PROSITE" id="PS51194"/>
    </source>
</evidence>
<keyword evidence="1" id="KW-0378">Hydrolase</keyword>
<keyword evidence="1" id="KW-0067">ATP-binding</keyword>
<protein>
    <submittedName>
        <fullName evidence="5">ResIII-domain-containing protein</fullName>
    </submittedName>
</protein>
<dbReference type="GO" id="GO:0005759">
    <property type="term" value="C:mitochondrial matrix"/>
    <property type="evidence" value="ECO:0007669"/>
    <property type="project" value="TreeGrafter"/>
</dbReference>
<comment type="caution">
    <text evidence="5">The sequence shown here is derived from an EMBL/GenBank/DDBJ whole genome shotgun (WGS) entry which is preliminary data.</text>
</comment>
<evidence type="ECO:0000313" key="5">
    <source>
        <dbReference type="EMBL" id="TIB78124.1"/>
    </source>
</evidence>
<dbReference type="GO" id="GO:0070125">
    <property type="term" value="P:mitochondrial translational elongation"/>
    <property type="evidence" value="ECO:0007669"/>
    <property type="project" value="TreeGrafter"/>
</dbReference>
<dbReference type="GO" id="GO:0061749">
    <property type="term" value="F:forked DNA-dependent helicase activity"/>
    <property type="evidence" value="ECO:0007669"/>
    <property type="project" value="TreeGrafter"/>
</dbReference>
<dbReference type="InterPro" id="IPR001650">
    <property type="entry name" value="Helicase_C-like"/>
</dbReference>
<dbReference type="PROSITE" id="PS51192">
    <property type="entry name" value="HELICASE_ATP_BIND_1"/>
    <property type="match status" value="1"/>
</dbReference>
<dbReference type="InterPro" id="IPR050742">
    <property type="entry name" value="Helicase_Restrict-Modif_Enz"/>
</dbReference>
<keyword evidence="1" id="KW-0547">Nucleotide-binding</keyword>
<dbReference type="PROSITE" id="PS51194">
    <property type="entry name" value="HELICASE_CTER"/>
    <property type="match status" value="1"/>
</dbReference>